<sequence>MYARRRRRYFLLMGGCLVLFVSAWTFVRDISVPAAVIMSFVAMLIPPAAAIVGNTKDRDDRWWDEPPVDAPTESEKWLDELEHRDHHHHHHDERRRGWRVSRRAPARRPP</sequence>
<organism evidence="1 2">
    <name type="scientific">Streptomyces scopuliridis</name>
    <dbReference type="NCBI Taxonomy" id="452529"/>
    <lineage>
        <taxon>Bacteria</taxon>
        <taxon>Bacillati</taxon>
        <taxon>Actinomycetota</taxon>
        <taxon>Actinomycetes</taxon>
        <taxon>Kitasatosporales</taxon>
        <taxon>Streptomycetaceae</taxon>
        <taxon>Streptomyces</taxon>
    </lineage>
</organism>
<reference evidence="1" key="1">
    <citation type="submission" date="2022-10" db="EMBL/GenBank/DDBJ databases">
        <title>The complete genomes of actinobacterial strains from the NBC collection.</title>
        <authorList>
            <person name="Joergensen T.S."/>
            <person name="Alvarez Arevalo M."/>
            <person name="Sterndorff E.B."/>
            <person name="Faurdal D."/>
            <person name="Vuksanovic O."/>
            <person name="Mourched A.-S."/>
            <person name="Charusanti P."/>
            <person name="Shaw S."/>
            <person name="Blin K."/>
            <person name="Weber T."/>
        </authorList>
    </citation>
    <scope>NUCLEOTIDE SEQUENCE</scope>
    <source>
        <strain evidence="1">NBC 01771</strain>
    </source>
</reference>
<dbReference type="EMBL" id="CP109109">
    <property type="protein sequence ID" value="WSB99324.1"/>
    <property type="molecule type" value="Genomic_DNA"/>
</dbReference>
<proteinExistence type="predicted"/>
<evidence type="ECO:0000313" key="1">
    <source>
        <dbReference type="EMBL" id="WSB99324.1"/>
    </source>
</evidence>
<accession>A0ACD4ZLE6</accession>
<keyword evidence="2" id="KW-1185">Reference proteome</keyword>
<name>A0ACD4ZLE6_9ACTN</name>
<dbReference type="Proteomes" id="UP001348369">
    <property type="component" value="Chromosome"/>
</dbReference>
<protein>
    <submittedName>
        <fullName evidence="1">Uncharacterized protein</fullName>
    </submittedName>
</protein>
<gene>
    <name evidence="1" type="ORF">OG835_21495</name>
</gene>
<evidence type="ECO:0000313" key="2">
    <source>
        <dbReference type="Proteomes" id="UP001348369"/>
    </source>
</evidence>